<feature type="transmembrane region" description="Helical" evidence="1">
    <location>
        <begin position="484"/>
        <end position="506"/>
    </location>
</feature>
<dbReference type="SMART" id="SM00100">
    <property type="entry name" value="cNMP"/>
    <property type="match status" value="2"/>
</dbReference>
<dbReference type="InterPro" id="IPR050397">
    <property type="entry name" value="Env_Response_Regulators"/>
</dbReference>
<keyword evidence="1" id="KW-1133">Transmembrane helix</keyword>
<dbReference type="RefSeq" id="WP_305907394.1">
    <property type="nucleotide sequence ID" value="NZ_CP157743.1"/>
</dbReference>
<feature type="transmembrane region" description="Helical" evidence="1">
    <location>
        <begin position="37"/>
        <end position="59"/>
    </location>
</feature>
<evidence type="ECO:0000259" key="2">
    <source>
        <dbReference type="PROSITE" id="PS50042"/>
    </source>
</evidence>
<feature type="transmembrane region" description="Helical" evidence="1">
    <location>
        <begin position="12"/>
        <end position="30"/>
    </location>
</feature>
<dbReference type="SUPFAM" id="SSF51206">
    <property type="entry name" value="cAMP-binding domain-like"/>
    <property type="match status" value="2"/>
</dbReference>
<sequence length="608" mass="67822">MLEPATYEAFSFGILSALSLPLGTLTTLYWKPSDRAIAFLMAFGGGALLAALTIDLVASTLAKGAFYPLASGCIVGGLIFIALNQVVNDFGGFVRKASTQFYHIRRLEHRRFRGILSALKRVDVFKQLPDEDFKFLEKAIYNWEVKQGTLIFSQGEPCDELYIIASGRVELLDPEERNPSLFLAKNDDLGWLAYVTGTPYRFSARAIENTSLWVLPKTAFNNLLSDSPELAAAVQRWLQNPKVINYLHRQHHLSNEAIDRWRHDASKQIRRKGYFYSAVHIEHNDEAFKKIVHSIGGFELFDGLPSNELEIIANHLVYKHYAKGNTFFHEGEAADHMFIIADGSVSIIDAKGRFSHSIDLIAQDAFGYNAFMTGSRYTMSAMAREPTTAWVLRRKDFNYLVRILPELARRFKAHLQSPEIQDYLVSRQNFSLDNAQLWCRDAIKSLNHGKDIKPIMAFHADISQHKGAPLAIWLGLMLDGIPEALVIGASLIHASLGFSLLAGLFLSNYPEALSSSVGMRRQGMKFSVILLMWSSLMLATGLLSALGNIYFAGFSHDVFAFTEGVAAGAMLTMIAQTMLPEAYFKGGEIIGFSTLLGFLAAIFFKTLE</sequence>
<feature type="transmembrane region" description="Helical" evidence="1">
    <location>
        <begin position="526"/>
        <end position="551"/>
    </location>
</feature>
<reference evidence="3 4" key="1">
    <citation type="journal article" date="2024" name="Microbiology">
        <title>Methylomarinum rosea sp. nov., a novel halophilic methanotrophic bacterium from the hypersaline Lake Elton.</title>
        <authorList>
            <person name="Suleimanov R.Z."/>
            <person name="Oshkin I.Y."/>
            <person name="Danilova O.V."/>
            <person name="Suzina N.E."/>
            <person name="Dedysh S.N."/>
        </authorList>
    </citation>
    <scope>NUCLEOTIDE SEQUENCE [LARGE SCALE GENOMIC DNA]</scope>
    <source>
        <strain evidence="3 4">Ch1-1</strain>
    </source>
</reference>
<dbReference type="InterPro" id="IPR000595">
    <property type="entry name" value="cNMP-bd_dom"/>
</dbReference>
<gene>
    <name evidence="3" type="ORF">Q9L42_016085</name>
</gene>
<accession>A0AAU7NS99</accession>
<dbReference type="InterPro" id="IPR018490">
    <property type="entry name" value="cNMP-bd_dom_sf"/>
</dbReference>
<name>A0AAU7NS99_9GAMM</name>
<evidence type="ECO:0000256" key="1">
    <source>
        <dbReference type="SAM" id="Phobius"/>
    </source>
</evidence>
<dbReference type="EMBL" id="CP157743">
    <property type="protein sequence ID" value="XBS19861.1"/>
    <property type="molecule type" value="Genomic_DNA"/>
</dbReference>
<feature type="transmembrane region" description="Helical" evidence="1">
    <location>
        <begin position="589"/>
        <end position="607"/>
    </location>
</feature>
<organism evidence="3 4">
    <name type="scientific">Methylomarinum roseum</name>
    <dbReference type="NCBI Taxonomy" id="3067653"/>
    <lineage>
        <taxon>Bacteria</taxon>
        <taxon>Pseudomonadati</taxon>
        <taxon>Pseudomonadota</taxon>
        <taxon>Gammaproteobacteria</taxon>
        <taxon>Methylococcales</taxon>
        <taxon>Methylococcaceae</taxon>
        <taxon>Methylomarinum</taxon>
    </lineage>
</organism>
<dbReference type="CDD" id="cd00038">
    <property type="entry name" value="CAP_ED"/>
    <property type="match status" value="2"/>
</dbReference>
<keyword evidence="1" id="KW-0472">Membrane</keyword>
<dbReference type="InterPro" id="IPR014710">
    <property type="entry name" value="RmlC-like_jellyroll"/>
</dbReference>
<feature type="transmembrane region" description="Helical" evidence="1">
    <location>
        <begin position="558"/>
        <end position="577"/>
    </location>
</feature>
<dbReference type="KEGG" id="mech:Q9L42_016085"/>
<evidence type="ECO:0000313" key="3">
    <source>
        <dbReference type="EMBL" id="XBS19861.1"/>
    </source>
</evidence>
<protein>
    <submittedName>
        <fullName evidence="3">Cyclic nucleotide-binding domain-containing protein</fullName>
    </submittedName>
</protein>
<dbReference type="Proteomes" id="UP001225378">
    <property type="component" value="Chromosome"/>
</dbReference>
<feature type="transmembrane region" description="Helical" evidence="1">
    <location>
        <begin position="65"/>
        <end position="87"/>
    </location>
</feature>
<feature type="domain" description="Cyclic nucleotide-binding" evidence="2">
    <location>
        <begin position="124"/>
        <end position="230"/>
    </location>
</feature>
<proteinExistence type="predicted"/>
<dbReference type="Gene3D" id="2.60.120.10">
    <property type="entry name" value="Jelly Rolls"/>
    <property type="match status" value="2"/>
</dbReference>
<dbReference type="GO" id="GO:0003700">
    <property type="term" value="F:DNA-binding transcription factor activity"/>
    <property type="evidence" value="ECO:0007669"/>
    <property type="project" value="TreeGrafter"/>
</dbReference>
<dbReference type="Pfam" id="PF00027">
    <property type="entry name" value="cNMP_binding"/>
    <property type="match status" value="2"/>
</dbReference>
<keyword evidence="4" id="KW-1185">Reference proteome</keyword>
<dbReference type="PANTHER" id="PTHR24567">
    <property type="entry name" value="CRP FAMILY TRANSCRIPTIONAL REGULATORY PROTEIN"/>
    <property type="match status" value="1"/>
</dbReference>
<dbReference type="AlphaFoldDB" id="A0AAU7NS99"/>
<dbReference type="GO" id="GO:0005829">
    <property type="term" value="C:cytosol"/>
    <property type="evidence" value="ECO:0007669"/>
    <property type="project" value="TreeGrafter"/>
</dbReference>
<keyword evidence="1" id="KW-0812">Transmembrane</keyword>
<dbReference type="PROSITE" id="PS50042">
    <property type="entry name" value="CNMP_BINDING_3"/>
    <property type="match status" value="2"/>
</dbReference>
<feature type="domain" description="Cyclic nucleotide-binding" evidence="2">
    <location>
        <begin position="300"/>
        <end position="418"/>
    </location>
</feature>
<dbReference type="PANTHER" id="PTHR24567:SF26">
    <property type="entry name" value="REGULATORY PROTEIN YEIL"/>
    <property type="match status" value="1"/>
</dbReference>
<evidence type="ECO:0000313" key="4">
    <source>
        <dbReference type="Proteomes" id="UP001225378"/>
    </source>
</evidence>